<comment type="caution">
    <text evidence="1">The sequence shown here is derived from an EMBL/GenBank/DDBJ whole genome shotgun (WGS) entry which is preliminary data.</text>
</comment>
<evidence type="ECO:0000313" key="2">
    <source>
        <dbReference type="Proteomes" id="UP000585363"/>
    </source>
</evidence>
<dbReference type="RefSeq" id="WP_169402594.1">
    <property type="nucleotide sequence ID" value="NZ_JAADJU010000004.1"/>
</dbReference>
<reference evidence="1 2" key="2">
    <citation type="submission" date="2020-06" db="EMBL/GenBank/DDBJ databases">
        <title>Polyphasic characterization of a Rahnella strain isolated from tree sap.</title>
        <authorList>
            <person name="Kim I.S."/>
        </authorList>
    </citation>
    <scope>NUCLEOTIDE SEQUENCE [LARGE SCALE GENOMIC DNA]</scope>
    <source>
        <strain evidence="1 2">SAP-1</strain>
    </source>
</reference>
<organism evidence="1 2">
    <name type="scientific">Rouxiella aceris</name>
    <dbReference type="NCBI Taxonomy" id="2703884"/>
    <lineage>
        <taxon>Bacteria</taxon>
        <taxon>Pseudomonadati</taxon>
        <taxon>Pseudomonadota</taxon>
        <taxon>Gammaproteobacteria</taxon>
        <taxon>Enterobacterales</taxon>
        <taxon>Yersiniaceae</taxon>
        <taxon>Rouxiella</taxon>
    </lineage>
</organism>
<dbReference type="EMBL" id="JAADJU010000004">
    <property type="protein sequence ID" value="NMP26888.1"/>
    <property type="molecule type" value="Genomic_DNA"/>
</dbReference>
<proteinExistence type="predicted"/>
<evidence type="ECO:0000313" key="1">
    <source>
        <dbReference type="EMBL" id="NMP26888.1"/>
    </source>
</evidence>
<dbReference type="Proteomes" id="UP000585363">
    <property type="component" value="Unassembled WGS sequence"/>
</dbReference>
<accession>A0A848MF30</accession>
<gene>
    <name evidence="1" type="ORF">GW590_08425</name>
</gene>
<sequence>MQTKLPGSVTKKFFIFATKYEWIDEYIISVFESDISSIKPDYILIGTQEVTFEIKETDFLKSEIAGLEKAKIQLFAETSEREKYISGKIQSLLASKTK</sequence>
<dbReference type="AlphaFoldDB" id="A0A848MF30"/>
<name>A0A848MF30_9GAMM</name>
<keyword evidence="2" id="KW-1185">Reference proteome</keyword>
<protein>
    <submittedName>
        <fullName evidence="1">Uncharacterized protein</fullName>
    </submittedName>
</protein>
<reference evidence="1 2" key="1">
    <citation type="submission" date="2020-01" db="EMBL/GenBank/DDBJ databases">
        <authorList>
            <person name="Lee S.D."/>
        </authorList>
    </citation>
    <scope>NUCLEOTIDE SEQUENCE [LARGE SCALE GENOMIC DNA]</scope>
    <source>
        <strain evidence="1 2">SAP-1</strain>
    </source>
</reference>